<dbReference type="AlphaFoldDB" id="A0A022Q7X8"/>
<accession>A0A022Q7X8</accession>
<evidence type="ECO:0000313" key="2">
    <source>
        <dbReference type="Proteomes" id="UP000030748"/>
    </source>
</evidence>
<name>A0A022Q7X8_ERYGU</name>
<organism evidence="1 2">
    <name type="scientific">Erythranthe guttata</name>
    <name type="common">Yellow monkey flower</name>
    <name type="synonym">Mimulus guttatus</name>
    <dbReference type="NCBI Taxonomy" id="4155"/>
    <lineage>
        <taxon>Eukaryota</taxon>
        <taxon>Viridiplantae</taxon>
        <taxon>Streptophyta</taxon>
        <taxon>Embryophyta</taxon>
        <taxon>Tracheophyta</taxon>
        <taxon>Spermatophyta</taxon>
        <taxon>Magnoliopsida</taxon>
        <taxon>eudicotyledons</taxon>
        <taxon>Gunneridae</taxon>
        <taxon>Pentapetalae</taxon>
        <taxon>asterids</taxon>
        <taxon>lamiids</taxon>
        <taxon>Lamiales</taxon>
        <taxon>Phrymaceae</taxon>
        <taxon>Erythranthe</taxon>
    </lineage>
</organism>
<dbReference type="EMBL" id="KI632147">
    <property type="protein sequence ID" value="EYU24051.1"/>
    <property type="molecule type" value="Genomic_DNA"/>
</dbReference>
<reference evidence="1 2" key="1">
    <citation type="journal article" date="2013" name="Proc. Natl. Acad. Sci. U.S.A.">
        <title>Fine-scale variation in meiotic recombination in Mimulus inferred from population shotgun sequencing.</title>
        <authorList>
            <person name="Hellsten U."/>
            <person name="Wright K.M."/>
            <person name="Jenkins J."/>
            <person name="Shu S."/>
            <person name="Yuan Y."/>
            <person name="Wessler S.R."/>
            <person name="Schmutz J."/>
            <person name="Willis J.H."/>
            <person name="Rokhsar D.S."/>
        </authorList>
    </citation>
    <scope>NUCLEOTIDE SEQUENCE [LARGE SCALE GENOMIC DNA]</scope>
    <source>
        <strain evidence="2">cv. DUN x IM62</strain>
    </source>
</reference>
<sequence>MKNPSEPLVNLLPSYPVGICRLRRQYLKWKPATPDGGVLHNHLPQTLKIARRTINISGLRHCLIILVEHVRNILIEVEVVARATRRQCRAIANLTSILHLILHLRQVTRVPVENAPPLRHHHHPLRGGREDIQSLCVRSSGPWEAVGGPANLAHLQLQVRGPRFGDCRQERVVDELEHVRVHEPVCIVHDREIGHVVHECKLYVPTALGHEVHGEHVHDEGRVRPVEKSNEFHHLALPSRVEISLGRLLDVGGQHVGEVCGRRGRVYVPVGL</sequence>
<gene>
    <name evidence="1" type="ORF">MIMGU_mgv1a011741mg</name>
</gene>
<evidence type="ECO:0000313" key="1">
    <source>
        <dbReference type="EMBL" id="EYU24051.1"/>
    </source>
</evidence>
<protein>
    <submittedName>
        <fullName evidence="1">Uncharacterized protein</fullName>
    </submittedName>
</protein>
<keyword evidence="2" id="KW-1185">Reference proteome</keyword>
<proteinExistence type="predicted"/>
<dbReference type="Proteomes" id="UP000030748">
    <property type="component" value="Unassembled WGS sequence"/>
</dbReference>